<keyword evidence="1" id="KW-0812">Transmembrane</keyword>
<feature type="transmembrane region" description="Helical" evidence="1">
    <location>
        <begin position="282"/>
        <end position="300"/>
    </location>
</feature>
<keyword evidence="1" id="KW-1133">Transmembrane helix</keyword>
<dbReference type="GO" id="GO:0030246">
    <property type="term" value="F:carbohydrate binding"/>
    <property type="evidence" value="ECO:0007669"/>
    <property type="project" value="InterPro"/>
</dbReference>
<proteinExistence type="predicted"/>
<dbReference type="Proteomes" id="UP000230481">
    <property type="component" value="Unassembled WGS sequence"/>
</dbReference>
<accession>A0A2M6WUQ2</accession>
<name>A0A2M6WUQ2_9BACT</name>
<evidence type="ECO:0000313" key="3">
    <source>
        <dbReference type="Proteomes" id="UP000230481"/>
    </source>
</evidence>
<evidence type="ECO:0000313" key="2">
    <source>
        <dbReference type="EMBL" id="PIT96517.1"/>
    </source>
</evidence>
<protein>
    <recommendedName>
        <fullName evidence="4">Cohesin domain-containing protein</fullName>
    </recommendedName>
</protein>
<keyword evidence="1" id="KW-0472">Membrane</keyword>
<dbReference type="SUPFAM" id="SSF49384">
    <property type="entry name" value="Carbohydrate-binding domain"/>
    <property type="match status" value="1"/>
</dbReference>
<evidence type="ECO:0000256" key="1">
    <source>
        <dbReference type="SAM" id="Phobius"/>
    </source>
</evidence>
<organism evidence="2 3">
    <name type="scientific">Candidatus Campbellbacteria bacterium CG10_big_fil_rev_8_21_14_0_10_35_52</name>
    <dbReference type="NCBI Taxonomy" id="1974527"/>
    <lineage>
        <taxon>Bacteria</taxon>
        <taxon>Candidatus Campbelliibacteriota</taxon>
    </lineage>
</organism>
<gene>
    <name evidence="2" type="ORF">COT82_02820</name>
</gene>
<sequence>MKKFQIPYFIFHILVLFALILFFTQQALAAELDLFASKQEFFQGESIPIKVFLNTDNESINTIEVKISYSKNLMLKNWSDGNSIISFWVEKPNVEGEIISFSGIIPGGYQGKEGLILTLDFEADNEGKGLITILNSARLFLNDSLGTKAELIFKDLEFNISRPSEPFKIPDSKFQIPDTEPPESFKPEITADPAIFDGKWFLVFATQDKGSGIDGYAIHESPRIKTRISTNELMEDESPYLLKDQNLRSYIYVKAVDKAGNERIAMLEPRYPFKWYERWENWFIILIGFFIICAFVRLRLKSKIKK</sequence>
<dbReference type="EMBL" id="PFAA01000053">
    <property type="protein sequence ID" value="PIT96517.1"/>
    <property type="molecule type" value="Genomic_DNA"/>
</dbReference>
<evidence type="ECO:0008006" key="4">
    <source>
        <dbReference type="Google" id="ProtNLM"/>
    </source>
</evidence>
<comment type="caution">
    <text evidence="2">The sequence shown here is derived from an EMBL/GenBank/DDBJ whole genome shotgun (WGS) entry which is preliminary data.</text>
</comment>
<dbReference type="InterPro" id="IPR008965">
    <property type="entry name" value="CBM2/CBM3_carb-bd_dom_sf"/>
</dbReference>
<dbReference type="AlphaFoldDB" id="A0A2M6WUQ2"/>
<reference evidence="3" key="1">
    <citation type="submission" date="2017-09" db="EMBL/GenBank/DDBJ databases">
        <title>Depth-based differentiation of microbial function through sediment-hosted aquifers and enrichment of novel symbionts in the deep terrestrial subsurface.</title>
        <authorList>
            <person name="Probst A.J."/>
            <person name="Ladd B."/>
            <person name="Jarett J.K."/>
            <person name="Geller-Mcgrath D.E."/>
            <person name="Sieber C.M.K."/>
            <person name="Emerson J.B."/>
            <person name="Anantharaman K."/>
            <person name="Thomas B.C."/>
            <person name="Malmstrom R."/>
            <person name="Stieglmeier M."/>
            <person name="Klingl A."/>
            <person name="Woyke T."/>
            <person name="Ryan C.M."/>
            <person name="Banfield J.F."/>
        </authorList>
    </citation>
    <scope>NUCLEOTIDE SEQUENCE [LARGE SCALE GENOMIC DNA]</scope>
</reference>